<gene>
    <name evidence="2" type="ORF">EGW08_022799</name>
</gene>
<evidence type="ECO:0000313" key="3">
    <source>
        <dbReference type="Proteomes" id="UP000271974"/>
    </source>
</evidence>
<keyword evidence="3" id="KW-1185">Reference proteome</keyword>
<accession>A0A433SJZ3</accession>
<dbReference type="AlphaFoldDB" id="A0A433SJZ3"/>
<dbReference type="EMBL" id="RQTK01001682">
    <property type="protein sequence ID" value="RUS69441.1"/>
    <property type="molecule type" value="Genomic_DNA"/>
</dbReference>
<evidence type="ECO:0000313" key="2">
    <source>
        <dbReference type="EMBL" id="RUS69441.1"/>
    </source>
</evidence>
<protein>
    <submittedName>
        <fullName evidence="2">Uncharacterized protein</fullName>
    </submittedName>
</protein>
<comment type="caution">
    <text evidence="2">The sequence shown here is derived from an EMBL/GenBank/DDBJ whole genome shotgun (WGS) entry which is preliminary data.</text>
</comment>
<feature type="region of interest" description="Disordered" evidence="1">
    <location>
        <begin position="181"/>
        <end position="203"/>
    </location>
</feature>
<dbReference type="Proteomes" id="UP000271974">
    <property type="component" value="Unassembled WGS sequence"/>
</dbReference>
<sequence>MPRHNNYTYPHHPLSDTPPASIHEHSEEGPGIVMRSRTHSPVKINTIFTIGQENLHRNPVQSASDAPNLPLPLPGYPPPVCIPPASIQEHSEEGPGIVMRSRHSEGLGIVMRSRHSEEGPGTVMRSRHSEEGPGIVMRSRHSEGLGIVMRSRTHSPIEINTKYTIEHENLHRNLAQSASDAPNLPLLLPGGQDPSAKPGQNPIPPQFAVNFSFVTEVSRVFATYSVRIDILDRISPRRTPNPAPSQKRRSALANDPIMMMLFS</sequence>
<proteinExistence type="predicted"/>
<evidence type="ECO:0000256" key="1">
    <source>
        <dbReference type="SAM" id="MobiDB-lite"/>
    </source>
</evidence>
<organism evidence="2 3">
    <name type="scientific">Elysia chlorotica</name>
    <name type="common">Eastern emerald elysia</name>
    <name type="synonym">Sea slug</name>
    <dbReference type="NCBI Taxonomy" id="188477"/>
    <lineage>
        <taxon>Eukaryota</taxon>
        <taxon>Metazoa</taxon>
        <taxon>Spiralia</taxon>
        <taxon>Lophotrochozoa</taxon>
        <taxon>Mollusca</taxon>
        <taxon>Gastropoda</taxon>
        <taxon>Heterobranchia</taxon>
        <taxon>Euthyneura</taxon>
        <taxon>Panpulmonata</taxon>
        <taxon>Sacoglossa</taxon>
        <taxon>Placobranchoidea</taxon>
        <taxon>Plakobranchidae</taxon>
        <taxon>Elysia</taxon>
    </lineage>
</organism>
<name>A0A433SJZ3_ELYCH</name>
<reference evidence="2 3" key="1">
    <citation type="submission" date="2019-01" db="EMBL/GenBank/DDBJ databases">
        <title>A draft genome assembly of the solar-powered sea slug Elysia chlorotica.</title>
        <authorList>
            <person name="Cai H."/>
            <person name="Li Q."/>
            <person name="Fang X."/>
            <person name="Li J."/>
            <person name="Curtis N.E."/>
            <person name="Altenburger A."/>
            <person name="Shibata T."/>
            <person name="Feng M."/>
            <person name="Maeda T."/>
            <person name="Schwartz J.A."/>
            <person name="Shigenobu S."/>
            <person name="Lundholm N."/>
            <person name="Nishiyama T."/>
            <person name="Yang H."/>
            <person name="Hasebe M."/>
            <person name="Li S."/>
            <person name="Pierce S.K."/>
            <person name="Wang J."/>
        </authorList>
    </citation>
    <scope>NUCLEOTIDE SEQUENCE [LARGE SCALE GENOMIC DNA]</scope>
    <source>
        <strain evidence="2">EC2010</strain>
        <tissue evidence="2">Whole organism of an adult</tissue>
    </source>
</reference>
<feature type="region of interest" description="Disordered" evidence="1">
    <location>
        <begin position="1"/>
        <end position="27"/>
    </location>
</feature>